<accession>A0ABT7WIF4</accession>
<protein>
    <recommendedName>
        <fullName evidence="3">SMP-30/Gluconolactonase/LRE-like region domain-containing protein</fullName>
    </recommendedName>
</protein>
<dbReference type="InterPro" id="IPR051344">
    <property type="entry name" value="Vgb"/>
</dbReference>
<proteinExistence type="predicted"/>
<dbReference type="PROSITE" id="PS51257">
    <property type="entry name" value="PROKAR_LIPOPROTEIN"/>
    <property type="match status" value="1"/>
</dbReference>
<dbReference type="SUPFAM" id="SSF63829">
    <property type="entry name" value="Calcium-dependent phosphotriesterase"/>
    <property type="match status" value="2"/>
</dbReference>
<sequence length="623" mass="66949">MKPINSSLKKLFFGANLLILLLLVFSCSPELDLEAENLEATNSKSNKSTVRTLVKGANLNGANGIDVGPDGNLYVASVSGQNITVMNKNSGKIIERITGDPGNGVESPDDVVWNPEGTAIYWTDLIIGEVGRMDMATRAVTKKFIAPGVNPIRFSADGRLFVALDFLGDGLYELDPVTLDVKRHIISCPFGFGLGFFNSFDTRMEFDPVAEKEKLVLYGPLFALNAVIAIDVDSFEPTGDPMAPEAEFFPFLNELGAAVGSGQIRLVAGSLPFPGSEPSDLFNPAAAKFGPDGMLYVLDQAGQFFKVNPDGTNRTSISTLDPGLDNMSFANDGRLYMTNNDEGWVAEILMPSGQPRYLSPGGIIRPQGLVAMEGPNNQEVLYEADLFNLRKFNGTNGRQLEQFKGFLIPEGDESLILPQNLSRDGDNLVISSWFSGGVQVWSTLDQSVENISYGFDGVQKIPIDAVRVGDDIFISDLTVNGVVREGTSDPIIELVASGLASDGENLFAADWGSGNIYKEDFSGDPAKVIAKVSFPEGLALDKEGRLLVVETGTSSLLRFDFSDPENIVKTTLAEGLEFDTGSLGDAGPPTFFFDAVTVGPSGDIYVTGGGSNVIYKITQNKVR</sequence>
<dbReference type="PANTHER" id="PTHR40274:SF4">
    <property type="entry name" value="BLL1406 PROTEIN"/>
    <property type="match status" value="1"/>
</dbReference>
<dbReference type="PANTHER" id="PTHR40274">
    <property type="entry name" value="VIRGINIAMYCIN B LYASE"/>
    <property type="match status" value="1"/>
</dbReference>
<keyword evidence="2" id="KW-1185">Reference proteome</keyword>
<evidence type="ECO:0000313" key="2">
    <source>
        <dbReference type="Proteomes" id="UP001174839"/>
    </source>
</evidence>
<comment type="caution">
    <text evidence="1">The sequence shown here is derived from an EMBL/GenBank/DDBJ whole genome shotgun (WGS) entry which is preliminary data.</text>
</comment>
<name>A0ABT7WIF4_9FLAO</name>
<dbReference type="InterPro" id="IPR015943">
    <property type="entry name" value="WD40/YVTN_repeat-like_dom_sf"/>
</dbReference>
<dbReference type="RefSeq" id="WP_289726045.1">
    <property type="nucleotide sequence ID" value="NZ_JAUDUY010000012.1"/>
</dbReference>
<gene>
    <name evidence="1" type="ORF">QU605_14480</name>
</gene>
<dbReference type="InterPro" id="IPR011042">
    <property type="entry name" value="6-blade_b-propeller_TolB-like"/>
</dbReference>
<organism evidence="1 2">
    <name type="scientific">Robiginitalea aurantiaca</name>
    <dbReference type="NCBI Taxonomy" id="3056915"/>
    <lineage>
        <taxon>Bacteria</taxon>
        <taxon>Pseudomonadati</taxon>
        <taxon>Bacteroidota</taxon>
        <taxon>Flavobacteriia</taxon>
        <taxon>Flavobacteriales</taxon>
        <taxon>Flavobacteriaceae</taxon>
        <taxon>Robiginitalea</taxon>
    </lineage>
</organism>
<dbReference type="Gene3D" id="2.130.10.10">
    <property type="entry name" value="YVTN repeat-like/Quinoprotein amine dehydrogenase"/>
    <property type="match status" value="1"/>
</dbReference>
<dbReference type="Gene3D" id="2.120.10.30">
    <property type="entry name" value="TolB, C-terminal domain"/>
    <property type="match status" value="2"/>
</dbReference>
<evidence type="ECO:0008006" key="3">
    <source>
        <dbReference type="Google" id="ProtNLM"/>
    </source>
</evidence>
<dbReference type="Proteomes" id="UP001174839">
    <property type="component" value="Unassembled WGS sequence"/>
</dbReference>
<evidence type="ECO:0000313" key="1">
    <source>
        <dbReference type="EMBL" id="MDM9632681.1"/>
    </source>
</evidence>
<dbReference type="EMBL" id="JAUDUY010000012">
    <property type="protein sequence ID" value="MDM9632681.1"/>
    <property type="molecule type" value="Genomic_DNA"/>
</dbReference>
<reference evidence="1" key="1">
    <citation type="submission" date="2023-06" db="EMBL/GenBank/DDBJ databases">
        <title>Robiginitalea aurantiacus sp. nov. and Algoriphagus sediminis sp. nov., isolated from coastal sediment.</title>
        <authorList>
            <person name="Zhou Z.Y."/>
            <person name="An J."/>
            <person name="Jia Y.W."/>
            <person name="Du Z.J."/>
        </authorList>
    </citation>
    <scope>NUCLEOTIDE SEQUENCE</scope>
    <source>
        <strain evidence="1">M39</strain>
    </source>
</reference>